<evidence type="ECO:0000256" key="1">
    <source>
        <dbReference type="ARBA" id="ARBA00022723"/>
    </source>
</evidence>
<dbReference type="SUPFAM" id="SSF53800">
    <property type="entry name" value="Chelatase"/>
    <property type="match status" value="2"/>
</dbReference>
<dbReference type="EMBL" id="UINC01001121">
    <property type="protein sequence ID" value="SUZ71433.1"/>
    <property type="molecule type" value="Genomic_DNA"/>
</dbReference>
<gene>
    <name evidence="4" type="ORF">METZ01_LOCUS24287</name>
</gene>
<keyword evidence="1" id="KW-0479">Metal-binding</keyword>
<name>A0A381Q1E3_9ZZZZ</name>
<dbReference type="GO" id="GO:0016829">
    <property type="term" value="F:lyase activity"/>
    <property type="evidence" value="ECO:0007669"/>
    <property type="project" value="UniProtKB-KW"/>
</dbReference>
<evidence type="ECO:0000313" key="4">
    <source>
        <dbReference type="EMBL" id="SUZ71433.1"/>
    </source>
</evidence>
<dbReference type="AlphaFoldDB" id="A0A381Q1E3"/>
<protein>
    <recommendedName>
        <fullName evidence="5">Cobalamin biosynthesis protein CbiX</fullName>
    </recommendedName>
</protein>
<dbReference type="InterPro" id="IPR002762">
    <property type="entry name" value="CbiX-like"/>
</dbReference>
<sequence>MTVILAGHGAGDGSEANRRHLELAEALRARRPGVRFGCAFWKGTPSFVEAARSLRGQGPVVVPVMASSGYYARWRLPEEWAKGDPSRSFVIAPPVGTLPAFPHVVANKVGEAVTGMRRRGLNPVVLLVGHGTTRVRSSGDVARWVRDELALAFPQIEILTAFLDESPHVTDVARSLRGVPVVAAPLLMGGGPHVDVDIARALTEPRPSSGLGCVTENLTILPPILEWPELASLTLDSLTHPRSNRGGGGQVRLPGSTYVPSRAGLPSAHSALRSPS</sequence>
<evidence type="ECO:0000256" key="3">
    <source>
        <dbReference type="SAM" id="MobiDB-lite"/>
    </source>
</evidence>
<evidence type="ECO:0000256" key="2">
    <source>
        <dbReference type="ARBA" id="ARBA00023239"/>
    </source>
</evidence>
<reference evidence="4" key="1">
    <citation type="submission" date="2018-05" db="EMBL/GenBank/DDBJ databases">
        <authorList>
            <person name="Lanie J.A."/>
            <person name="Ng W.-L."/>
            <person name="Kazmierczak K.M."/>
            <person name="Andrzejewski T.M."/>
            <person name="Davidsen T.M."/>
            <person name="Wayne K.J."/>
            <person name="Tettelin H."/>
            <person name="Glass J.I."/>
            <person name="Rusch D."/>
            <person name="Podicherti R."/>
            <person name="Tsui H.-C.T."/>
            <person name="Winkler M.E."/>
        </authorList>
    </citation>
    <scope>NUCLEOTIDE SEQUENCE</scope>
</reference>
<evidence type="ECO:0008006" key="5">
    <source>
        <dbReference type="Google" id="ProtNLM"/>
    </source>
</evidence>
<dbReference type="Gene3D" id="3.40.50.1400">
    <property type="match status" value="2"/>
</dbReference>
<dbReference type="Pfam" id="PF01903">
    <property type="entry name" value="CbiX"/>
    <property type="match status" value="1"/>
</dbReference>
<keyword evidence="2" id="KW-0456">Lyase</keyword>
<proteinExistence type="predicted"/>
<accession>A0A381Q1E3</accession>
<organism evidence="4">
    <name type="scientific">marine metagenome</name>
    <dbReference type="NCBI Taxonomy" id="408172"/>
    <lineage>
        <taxon>unclassified sequences</taxon>
        <taxon>metagenomes</taxon>
        <taxon>ecological metagenomes</taxon>
    </lineage>
</organism>
<dbReference type="GO" id="GO:0046872">
    <property type="term" value="F:metal ion binding"/>
    <property type="evidence" value="ECO:0007669"/>
    <property type="project" value="UniProtKB-KW"/>
</dbReference>
<feature type="region of interest" description="Disordered" evidence="3">
    <location>
        <begin position="241"/>
        <end position="276"/>
    </location>
</feature>
<dbReference type="CDD" id="cd03416">
    <property type="entry name" value="CbiX_SirB_N"/>
    <property type="match status" value="1"/>
</dbReference>